<dbReference type="PANTHER" id="PTHR35700:SF1">
    <property type="entry name" value="OS07G0181800 PROTEIN"/>
    <property type="match status" value="1"/>
</dbReference>
<reference evidence="1 2" key="1">
    <citation type="journal article" date="2018" name="PLoS Genet.">
        <title>Population sequencing reveals clonal diversity and ancestral inbreeding in the grapevine cultivar Chardonnay.</title>
        <authorList>
            <person name="Roach M.J."/>
            <person name="Johnson D.L."/>
            <person name="Bohlmann J."/>
            <person name="van Vuuren H.J."/>
            <person name="Jones S.J."/>
            <person name="Pretorius I.S."/>
            <person name="Schmidt S.A."/>
            <person name="Borneman A.R."/>
        </authorList>
    </citation>
    <scope>NUCLEOTIDE SEQUENCE [LARGE SCALE GENOMIC DNA]</scope>
    <source>
        <strain evidence="2">cv. Chardonnay</strain>
        <tissue evidence="1">Leaf</tissue>
    </source>
</reference>
<organism evidence="1 2">
    <name type="scientific">Vitis vinifera</name>
    <name type="common">Grape</name>
    <dbReference type="NCBI Taxonomy" id="29760"/>
    <lineage>
        <taxon>Eukaryota</taxon>
        <taxon>Viridiplantae</taxon>
        <taxon>Streptophyta</taxon>
        <taxon>Embryophyta</taxon>
        <taxon>Tracheophyta</taxon>
        <taxon>Spermatophyta</taxon>
        <taxon>Magnoliopsida</taxon>
        <taxon>eudicotyledons</taxon>
        <taxon>Gunneridae</taxon>
        <taxon>Pentapetalae</taxon>
        <taxon>rosids</taxon>
        <taxon>Vitales</taxon>
        <taxon>Vitaceae</taxon>
        <taxon>Viteae</taxon>
        <taxon>Vitis</taxon>
    </lineage>
</organism>
<proteinExistence type="predicted"/>
<dbReference type="AlphaFoldDB" id="A0A438CIA5"/>
<gene>
    <name evidence="1" type="primary">ARF5_4</name>
    <name evidence="1" type="ORF">CK203_101598</name>
</gene>
<protein>
    <submittedName>
        <fullName evidence="1">Auxin response factor 5</fullName>
    </submittedName>
</protein>
<name>A0A438CIA5_VITVI</name>
<dbReference type="Proteomes" id="UP000288805">
    <property type="component" value="Unassembled WGS sequence"/>
</dbReference>
<comment type="caution">
    <text evidence="1">The sequence shown here is derived from an EMBL/GenBank/DDBJ whole genome shotgun (WGS) entry which is preliminary data.</text>
</comment>
<dbReference type="Gene3D" id="3.10.20.90">
    <property type="entry name" value="Phosphatidylinositol 3-kinase Catalytic Subunit, Chain A, domain 1"/>
    <property type="match status" value="1"/>
</dbReference>
<accession>A0A438CIA5</accession>
<sequence length="326" mass="36615">MSSIGTSKGILEIGKFAFYVSIPIDLMYTLANNSENMKKLVQKAFEVWLDTRPVIAPNTRILPLVSRAFEIQEGTRLSIPLYGSLECSSGPPMVFWDCTLVLKWSTKVILHCTLVLKWSTKVILHCTLGTTLRALSLGTTLRALRYYLSGLQGSELLGIRSAGMLMLTIDLVYPYMGWLETRKLNSNPTTSDLSPKPVLGVLLICAVYNEMWNRAYMQPFPAKCRGLGQSFFNERNLLGGNGSFVGKRQRKAWKPVPLCFGIEGQLEDQQRIGWKLVYVDHENDGLLVGDDPWEKQSDSEGVMRWDQFKSMPLAEPNGNGGFLYQS</sequence>
<dbReference type="PANTHER" id="PTHR35700">
    <property type="entry name" value="OS07G0181800 PROTEIN"/>
    <property type="match status" value="1"/>
</dbReference>
<dbReference type="EMBL" id="QGNW01002212">
    <property type="protein sequence ID" value="RVW22926.1"/>
    <property type="molecule type" value="Genomic_DNA"/>
</dbReference>
<evidence type="ECO:0000313" key="1">
    <source>
        <dbReference type="EMBL" id="RVW22926.1"/>
    </source>
</evidence>
<evidence type="ECO:0000313" key="2">
    <source>
        <dbReference type="Proteomes" id="UP000288805"/>
    </source>
</evidence>